<dbReference type="AlphaFoldDB" id="A0A087C054"/>
<name>A0A087C054_9BIFI</name>
<keyword evidence="4" id="KW-1185">Reference proteome</keyword>
<feature type="compositionally biased region" description="Basic residues" evidence="1">
    <location>
        <begin position="410"/>
        <end position="419"/>
    </location>
</feature>
<dbReference type="OrthoDB" id="9814648at2"/>
<evidence type="ECO:0000313" key="3">
    <source>
        <dbReference type="EMBL" id="KFI76654.1"/>
    </source>
</evidence>
<dbReference type="PANTHER" id="PTHR43415">
    <property type="entry name" value="SPERMIDINE N(1)-ACETYLTRANSFERASE"/>
    <property type="match status" value="1"/>
</dbReference>
<dbReference type="GO" id="GO:0016747">
    <property type="term" value="F:acyltransferase activity, transferring groups other than amino-acyl groups"/>
    <property type="evidence" value="ECO:0007669"/>
    <property type="project" value="InterPro"/>
</dbReference>
<dbReference type="Gene3D" id="3.40.630.30">
    <property type="match status" value="1"/>
</dbReference>
<keyword evidence="3" id="KW-0808">Transferase</keyword>
<dbReference type="EMBL" id="JGZE01000012">
    <property type="protein sequence ID" value="KFI76654.1"/>
    <property type="molecule type" value="Genomic_DNA"/>
</dbReference>
<organism evidence="3 4">
    <name type="scientific">Bifidobacterium mongoliense DSM 21395</name>
    <dbReference type="NCBI Taxonomy" id="1437603"/>
    <lineage>
        <taxon>Bacteria</taxon>
        <taxon>Bacillati</taxon>
        <taxon>Actinomycetota</taxon>
        <taxon>Actinomycetes</taxon>
        <taxon>Bifidobacteriales</taxon>
        <taxon>Bifidobacteriaceae</taxon>
        <taxon>Bifidobacterium</taxon>
    </lineage>
</organism>
<dbReference type="STRING" id="1437603.GCA_000771525_01645"/>
<dbReference type="Proteomes" id="UP000029082">
    <property type="component" value="Unassembled WGS sequence"/>
</dbReference>
<dbReference type="RefSeq" id="WP_033512797.1">
    <property type="nucleotide sequence ID" value="NZ_JDUO01000007.1"/>
</dbReference>
<evidence type="ECO:0000259" key="2">
    <source>
        <dbReference type="Pfam" id="PF13302"/>
    </source>
</evidence>
<dbReference type="InterPro" id="IPR000182">
    <property type="entry name" value="GNAT_dom"/>
</dbReference>
<feature type="region of interest" description="Disordered" evidence="1">
    <location>
        <begin position="275"/>
        <end position="419"/>
    </location>
</feature>
<sequence>MTGKSEPPLDETASRELPEQLTIPPIDGEMLKLRPAGLDDLHKLDRLEAFYNASGITGKDEQSERAAVAAWVRRSVAWSQGVAADQSGVGDPESRRTIAWSIIVDSARTSGGVDDDDRSTPVDGVIGMIFLIDIDGWARSARIQVVLGKDYRGRGYSRDAMPRVMTYGFAPEPSGLGMHRIWVAVPEKNTRSLSVYQSLGFEHSGISRDALWDAENGKYQDLNVLDTLVDEYDPIRSLDAFGMHVIEHNPGVREALSAREHSLAIEQRLGVRTGDVIPDGAASNGQRVQADRSVGDGAAPESGRGVSGNGDPRVSVNPTSSDITESFDWLDVQGVGPRDEHVDAGTRGDGGAVSAASHAVAAEPSSGQSEGSASTALTVPDGTDPVEPDSWPYAPSAPKRSKQAWWRNFGRGHRNGKGE</sequence>
<feature type="compositionally biased region" description="Basic and acidic residues" evidence="1">
    <location>
        <begin position="337"/>
        <end position="346"/>
    </location>
</feature>
<feature type="domain" description="N-acetyltransferase" evidence="2">
    <location>
        <begin position="33"/>
        <end position="202"/>
    </location>
</feature>
<protein>
    <submittedName>
        <fullName evidence="3">GNAT family acetyltransferase</fullName>
    </submittedName>
</protein>
<evidence type="ECO:0000313" key="4">
    <source>
        <dbReference type="Proteomes" id="UP000029082"/>
    </source>
</evidence>
<dbReference type="PANTHER" id="PTHR43415:SF3">
    <property type="entry name" value="GNAT-FAMILY ACETYLTRANSFERASE"/>
    <property type="match status" value="1"/>
</dbReference>
<dbReference type="InterPro" id="IPR016181">
    <property type="entry name" value="Acyl_CoA_acyltransferase"/>
</dbReference>
<dbReference type="SUPFAM" id="SSF55729">
    <property type="entry name" value="Acyl-CoA N-acyltransferases (Nat)"/>
    <property type="match status" value="1"/>
</dbReference>
<dbReference type="GeneID" id="93094658"/>
<comment type="caution">
    <text evidence="3">The sequence shown here is derived from an EMBL/GenBank/DDBJ whole genome shotgun (WGS) entry which is preliminary data.</text>
</comment>
<reference evidence="3 4" key="1">
    <citation type="submission" date="2014-03" db="EMBL/GenBank/DDBJ databases">
        <title>Genomics of Bifidobacteria.</title>
        <authorList>
            <person name="Ventura M."/>
            <person name="Milani C."/>
            <person name="Lugli G.A."/>
        </authorList>
    </citation>
    <scope>NUCLEOTIDE SEQUENCE [LARGE SCALE GENOMIC DNA]</scope>
    <source>
        <strain evidence="3 4">DSM 21395</strain>
    </source>
</reference>
<proteinExistence type="predicted"/>
<feature type="compositionally biased region" description="Low complexity" evidence="1">
    <location>
        <begin position="352"/>
        <end position="362"/>
    </location>
</feature>
<gene>
    <name evidence="3" type="ORF">BMON_0790</name>
</gene>
<dbReference type="eggNOG" id="COG1670">
    <property type="taxonomic scope" value="Bacteria"/>
</dbReference>
<evidence type="ECO:0000256" key="1">
    <source>
        <dbReference type="SAM" id="MobiDB-lite"/>
    </source>
</evidence>
<feature type="compositionally biased region" description="Polar residues" evidence="1">
    <location>
        <begin position="365"/>
        <end position="377"/>
    </location>
</feature>
<accession>A0A087C054</accession>
<feature type="region of interest" description="Disordered" evidence="1">
    <location>
        <begin position="1"/>
        <end position="21"/>
    </location>
</feature>
<dbReference type="Pfam" id="PF13302">
    <property type="entry name" value="Acetyltransf_3"/>
    <property type="match status" value="1"/>
</dbReference>